<gene>
    <name evidence="2" type="ORF">PILCRDRAFT_403983</name>
</gene>
<sequence>MILTTSFAFFGLLSAQIIRASPVTQNIIGGPPVGIYGTNFTKSGPVDQGPTTFPKQADKDLSVDAVLFQNLLAAEWIVQDFYQQGVEYFNQSMLTEAGFANDTMSKLTEILQNENGHLAIFEAAIPPGATKPGKCQYDYGFNDSTTLSSTQQAQIYMTTLSLIELGSMAYLTGLAQTTETATGLATVMGIISAETRHLTWANSAVLAGDPFVGPSDTVYPYATQILSTTKQFISGSCPSENPPYPVGDQLLPKLTYNETTSNLQQGGFIDIMFKPATHGDQNPPSLKKGDNISAVFFHSLWNWTVPITVEDPTVLHTQIPNITSWSGELLISLTNKTTIEKAEDVIAGPMLLEIDSALLSSLS</sequence>
<proteinExistence type="predicted"/>
<keyword evidence="1" id="KW-0732">Signal</keyword>
<dbReference type="OrthoDB" id="1001765at2759"/>
<reference evidence="3" key="2">
    <citation type="submission" date="2015-01" db="EMBL/GenBank/DDBJ databases">
        <title>Evolutionary Origins and Diversification of the Mycorrhizal Mutualists.</title>
        <authorList>
            <consortium name="DOE Joint Genome Institute"/>
            <consortium name="Mycorrhizal Genomics Consortium"/>
            <person name="Kohler A."/>
            <person name="Kuo A."/>
            <person name="Nagy L.G."/>
            <person name="Floudas D."/>
            <person name="Copeland A."/>
            <person name="Barry K.W."/>
            <person name="Cichocki N."/>
            <person name="Veneault-Fourrey C."/>
            <person name="LaButti K."/>
            <person name="Lindquist E.A."/>
            <person name="Lipzen A."/>
            <person name="Lundell T."/>
            <person name="Morin E."/>
            <person name="Murat C."/>
            <person name="Riley R."/>
            <person name="Ohm R."/>
            <person name="Sun H."/>
            <person name="Tunlid A."/>
            <person name="Henrissat B."/>
            <person name="Grigoriev I.V."/>
            <person name="Hibbett D.S."/>
            <person name="Martin F."/>
        </authorList>
    </citation>
    <scope>NUCLEOTIDE SEQUENCE [LARGE SCALE GENOMIC DNA]</scope>
    <source>
        <strain evidence="3">F 1598</strain>
    </source>
</reference>
<dbReference type="HOGENOM" id="CLU_029630_0_0_1"/>
<name>A0A0C3FIN7_PILCF</name>
<accession>A0A0C3FIN7</accession>
<dbReference type="AlphaFoldDB" id="A0A0C3FIN7"/>
<protein>
    <recommendedName>
        <fullName evidence="4">Iminophenyl-pyruvate dimer synthase domain-containing protein</fullName>
    </recommendedName>
</protein>
<dbReference type="InParanoid" id="A0A0C3FIN7"/>
<dbReference type="EMBL" id="KN832988">
    <property type="protein sequence ID" value="KIM84230.1"/>
    <property type="molecule type" value="Genomic_DNA"/>
</dbReference>
<evidence type="ECO:0000313" key="3">
    <source>
        <dbReference type="Proteomes" id="UP000054166"/>
    </source>
</evidence>
<dbReference type="Pfam" id="PF13668">
    <property type="entry name" value="Ferritin_2"/>
    <property type="match status" value="1"/>
</dbReference>
<reference evidence="2 3" key="1">
    <citation type="submission" date="2014-04" db="EMBL/GenBank/DDBJ databases">
        <authorList>
            <consortium name="DOE Joint Genome Institute"/>
            <person name="Kuo A."/>
            <person name="Tarkka M."/>
            <person name="Buscot F."/>
            <person name="Kohler A."/>
            <person name="Nagy L.G."/>
            <person name="Floudas D."/>
            <person name="Copeland A."/>
            <person name="Barry K.W."/>
            <person name="Cichocki N."/>
            <person name="Veneault-Fourrey C."/>
            <person name="LaButti K."/>
            <person name="Lindquist E.A."/>
            <person name="Lipzen A."/>
            <person name="Lundell T."/>
            <person name="Morin E."/>
            <person name="Murat C."/>
            <person name="Sun H."/>
            <person name="Tunlid A."/>
            <person name="Henrissat B."/>
            <person name="Grigoriev I.V."/>
            <person name="Hibbett D.S."/>
            <person name="Martin F."/>
            <person name="Nordberg H.P."/>
            <person name="Cantor M.N."/>
            <person name="Hua S.X."/>
        </authorList>
    </citation>
    <scope>NUCLEOTIDE SEQUENCE [LARGE SCALE GENOMIC DNA]</scope>
    <source>
        <strain evidence="2 3">F 1598</strain>
    </source>
</reference>
<feature type="chain" id="PRO_5002164262" description="Iminophenyl-pyruvate dimer synthase domain-containing protein" evidence="1">
    <location>
        <begin position="21"/>
        <end position="363"/>
    </location>
</feature>
<keyword evidence="3" id="KW-1185">Reference proteome</keyword>
<dbReference type="STRING" id="765440.A0A0C3FIN7"/>
<evidence type="ECO:0008006" key="4">
    <source>
        <dbReference type="Google" id="ProtNLM"/>
    </source>
</evidence>
<evidence type="ECO:0000313" key="2">
    <source>
        <dbReference type="EMBL" id="KIM84230.1"/>
    </source>
</evidence>
<organism evidence="2 3">
    <name type="scientific">Piloderma croceum (strain F 1598)</name>
    <dbReference type="NCBI Taxonomy" id="765440"/>
    <lineage>
        <taxon>Eukaryota</taxon>
        <taxon>Fungi</taxon>
        <taxon>Dikarya</taxon>
        <taxon>Basidiomycota</taxon>
        <taxon>Agaricomycotina</taxon>
        <taxon>Agaricomycetes</taxon>
        <taxon>Agaricomycetidae</taxon>
        <taxon>Atheliales</taxon>
        <taxon>Atheliaceae</taxon>
        <taxon>Piloderma</taxon>
    </lineage>
</organism>
<feature type="signal peptide" evidence="1">
    <location>
        <begin position="1"/>
        <end position="20"/>
    </location>
</feature>
<evidence type="ECO:0000256" key="1">
    <source>
        <dbReference type="SAM" id="SignalP"/>
    </source>
</evidence>
<dbReference type="Proteomes" id="UP000054166">
    <property type="component" value="Unassembled WGS sequence"/>
</dbReference>